<name>A0A8S5RVV4_9CAUD</name>
<sequence length="245" mass="28300">MPILELDASQYVKQGRIFKKFDSNLLDSYMDGRQNNYNINLAELDDQISDGIVYADRNGKMIYKFGAKKIIQTAITNGLEISGLSKDLEMKHYSFWVPDLYFVSFYSFNPNEDLYIAYRSKDEEFICLTNIWPDGSSYAEDYFPNGDRLTLKRLCKGSMMSDVSSSDYDAWRNNAVTRASQFVNKFVSARGNSDLDFVGSALRSKVPSHNIKKCAVFLGTITKEQENVNTYEEFMEWTKNTKWFK</sequence>
<proteinExistence type="predicted"/>
<organism evidence="1">
    <name type="scientific">Siphoviridae sp. ctHip2</name>
    <dbReference type="NCBI Taxonomy" id="2827830"/>
    <lineage>
        <taxon>Viruses</taxon>
        <taxon>Duplodnaviria</taxon>
        <taxon>Heunggongvirae</taxon>
        <taxon>Uroviricota</taxon>
        <taxon>Caudoviricetes</taxon>
    </lineage>
</organism>
<protein>
    <submittedName>
        <fullName evidence="1">Uncharacterized protein</fullName>
    </submittedName>
</protein>
<dbReference type="EMBL" id="BK032497">
    <property type="protein sequence ID" value="DAF42900.1"/>
    <property type="molecule type" value="Genomic_DNA"/>
</dbReference>
<reference evidence="1" key="1">
    <citation type="journal article" date="2021" name="Proc. Natl. Acad. Sci. U.S.A.">
        <title>A Catalog of Tens of Thousands of Viruses from Human Metagenomes Reveals Hidden Associations with Chronic Diseases.</title>
        <authorList>
            <person name="Tisza M.J."/>
            <person name="Buck C.B."/>
        </authorList>
    </citation>
    <scope>NUCLEOTIDE SEQUENCE</scope>
    <source>
        <strain evidence="1">CtHip2</strain>
    </source>
</reference>
<evidence type="ECO:0000313" key="1">
    <source>
        <dbReference type="EMBL" id="DAF42900.1"/>
    </source>
</evidence>
<accession>A0A8S5RVV4</accession>